<proteinExistence type="predicted"/>
<name>A0A8C6VR69_NAJNA</name>
<dbReference type="GO" id="GO:0042605">
    <property type="term" value="F:peptide antigen binding"/>
    <property type="evidence" value="ECO:0007669"/>
    <property type="project" value="TreeGrafter"/>
</dbReference>
<dbReference type="OrthoDB" id="9360647at2759"/>
<keyword evidence="6" id="KW-1279">T cell receptor</keyword>
<protein>
    <recommendedName>
        <fullName evidence="7">Ig-like domain-containing protein</fullName>
    </recommendedName>
</protein>
<accession>A0A8C6VR69</accession>
<feature type="domain" description="Ig-like" evidence="7">
    <location>
        <begin position="21"/>
        <end position="123"/>
    </location>
</feature>
<evidence type="ECO:0000256" key="1">
    <source>
        <dbReference type="ARBA" id="ARBA00022729"/>
    </source>
</evidence>
<keyword evidence="1" id="KW-0732">Signal</keyword>
<dbReference type="InterPro" id="IPR013783">
    <property type="entry name" value="Ig-like_fold"/>
</dbReference>
<dbReference type="InterPro" id="IPR051006">
    <property type="entry name" value="TCR_variable_domain"/>
</dbReference>
<keyword evidence="3" id="KW-1064">Adaptive immunity</keyword>
<dbReference type="GO" id="GO:0042101">
    <property type="term" value="C:T cell receptor complex"/>
    <property type="evidence" value="ECO:0007669"/>
    <property type="project" value="UniProtKB-KW"/>
</dbReference>
<keyword evidence="5" id="KW-0393">Immunoglobulin domain</keyword>
<evidence type="ECO:0000313" key="9">
    <source>
        <dbReference type="Proteomes" id="UP000694559"/>
    </source>
</evidence>
<dbReference type="GO" id="GO:0002250">
    <property type="term" value="P:adaptive immune response"/>
    <property type="evidence" value="ECO:0007669"/>
    <property type="project" value="UniProtKB-KW"/>
</dbReference>
<dbReference type="InterPro" id="IPR007110">
    <property type="entry name" value="Ig-like_dom"/>
</dbReference>
<keyword evidence="2" id="KW-0391">Immunity</keyword>
<dbReference type="GeneTree" id="ENSGT01010000228704"/>
<dbReference type="PROSITE" id="PS50835">
    <property type="entry name" value="IG_LIKE"/>
    <property type="match status" value="1"/>
</dbReference>
<reference evidence="8" key="2">
    <citation type="submission" date="2025-09" db="UniProtKB">
        <authorList>
            <consortium name="Ensembl"/>
        </authorList>
    </citation>
    <scope>IDENTIFICATION</scope>
</reference>
<dbReference type="Gene3D" id="2.60.40.10">
    <property type="entry name" value="Immunoglobulins"/>
    <property type="match status" value="1"/>
</dbReference>
<keyword evidence="9" id="KW-1185">Reference proteome</keyword>
<evidence type="ECO:0000256" key="3">
    <source>
        <dbReference type="ARBA" id="ARBA00023130"/>
    </source>
</evidence>
<evidence type="ECO:0000256" key="6">
    <source>
        <dbReference type="ARBA" id="ARBA00043266"/>
    </source>
</evidence>
<evidence type="ECO:0000256" key="4">
    <source>
        <dbReference type="ARBA" id="ARBA00023170"/>
    </source>
</evidence>
<dbReference type="SUPFAM" id="SSF48726">
    <property type="entry name" value="Immunoglobulin"/>
    <property type="match status" value="1"/>
</dbReference>
<organism evidence="8 9">
    <name type="scientific">Naja naja</name>
    <name type="common">Indian cobra</name>
    <dbReference type="NCBI Taxonomy" id="35670"/>
    <lineage>
        <taxon>Eukaryota</taxon>
        <taxon>Metazoa</taxon>
        <taxon>Chordata</taxon>
        <taxon>Craniata</taxon>
        <taxon>Vertebrata</taxon>
        <taxon>Euteleostomi</taxon>
        <taxon>Lepidosauria</taxon>
        <taxon>Squamata</taxon>
        <taxon>Bifurcata</taxon>
        <taxon>Unidentata</taxon>
        <taxon>Episquamata</taxon>
        <taxon>Toxicofera</taxon>
        <taxon>Serpentes</taxon>
        <taxon>Colubroidea</taxon>
        <taxon>Elapidae</taxon>
        <taxon>Elapinae</taxon>
        <taxon>Naja</taxon>
    </lineage>
</organism>
<dbReference type="PANTHER" id="PTHR19343:SF13">
    <property type="entry name" value="T CELL RECEPTOR ALPHA VARIABLE 21"/>
    <property type="match status" value="1"/>
</dbReference>
<dbReference type="InterPro" id="IPR013106">
    <property type="entry name" value="Ig_V-set"/>
</dbReference>
<dbReference type="AlphaFoldDB" id="A0A8C6VR69"/>
<evidence type="ECO:0000313" key="8">
    <source>
        <dbReference type="Ensembl" id="ENSNNAP00000008421.1"/>
    </source>
</evidence>
<dbReference type="SMART" id="SM00406">
    <property type="entry name" value="IGv"/>
    <property type="match status" value="1"/>
</dbReference>
<reference evidence="8" key="1">
    <citation type="submission" date="2025-08" db="UniProtKB">
        <authorList>
            <consortium name="Ensembl"/>
        </authorList>
    </citation>
    <scope>IDENTIFICATION</scope>
</reference>
<evidence type="ECO:0000256" key="2">
    <source>
        <dbReference type="ARBA" id="ARBA00022859"/>
    </source>
</evidence>
<dbReference type="InterPro" id="IPR036179">
    <property type="entry name" value="Ig-like_dom_sf"/>
</dbReference>
<dbReference type="Proteomes" id="UP000694559">
    <property type="component" value="Unplaced"/>
</dbReference>
<dbReference type="PANTHER" id="PTHR19343">
    <property type="entry name" value="T CELL RECEPTOR ALPHA VARIABLE 1-2"/>
    <property type="match status" value="1"/>
</dbReference>
<evidence type="ECO:0000259" key="7">
    <source>
        <dbReference type="PROSITE" id="PS50835"/>
    </source>
</evidence>
<dbReference type="OMA" id="CMPVPKP"/>
<dbReference type="Pfam" id="PF07686">
    <property type="entry name" value="V-set"/>
    <property type="match status" value="1"/>
</dbReference>
<dbReference type="Ensembl" id="ENSNNAT00000008821.1">
    <property type="protein sequence ID" value="ENSNNAP00000008421.1"/>
    <property type="gene ID" value="ENSNNAG00000005655.1"/>
</dbReference>
<keyword evidence="4" id="KW-0675">Receptor</keyword>
<sequence length="123" mass="14199">PTPFKECASQILFQRKKKESPVDRVDQKPVEVIKEGEDSIIACQFTSNNFYSMHWYRQYPGEAPAFLLTVTSGKLEKHEHLSASFDRQKRESRLNITKVQMKDATVYFCGAQDPQQHRGTCCL</sequence>
<evidence type="ECO:0000256" key="5">
    <source>
        <dbReference type="ARBA" id="ARBA00023319"/>
    </source>
</evidence>